<protein>
    <submittedName>
        <fullName evidence="1">Uncharacterized protein</fullName>
    </submittedName>
</protein>
<name>A0ABQ8JUC1_DERPT</name>
<evidence type="ECO:0000313" key="1">
    <source>
        <dbReference type="EMBL" id="KAH9425832.1"/>
    </source>
</evidence>
<evidence type="ECO:0000313" key="2">
    <source>
        <dbReference type="Proteomes" id="UP000887458"/>
    </source>
</evidence>
<organism evidence="1 2">
    <name type="scientific">Dermatophagoides pteronyssinus</name>
    <name type="common">European house dust mite</name>
    <dbReference type="NCBI Taxonomy" id="6956"/>
    <lineage>
        <taxon>Eukaryota</taxon>
        <taxon>Metazoa</taxon>
        <taxon>Ecdysozoa</taxon>
        <taxon>Arthropoda</taxon>
        <taxon>Chelicerata</taxon>
        <taxon>Arachnida</taxon>
        <taxon>Acari</taxon>
        <taxon>Acariformes</taxon>
        <taxon>Sarcoptiformes</taxon>
        <taxon>Astigmata</taxon>
        <taxon>Psoroptidia</taxon>
        <taxon>Analgoidea</taxon>
        <taxon>Pyroglyphidae</taxon>
        <taxon>Dermatophagoidinae</taxon>
        <taxon>Dermatophagoides</taxon>
    </lineage>
</organism>
<accession>A0ABQ8JUC1</accession>
<proteinExistence type="predicted"/>
<sequence length="108" mass="12118">MTLTILNNDIVGRPNCANNNIVSNVPIPSNTRRNMSKYCRISVGIQSSTSKIKVTYKGDGSWHKGDTPVYVYIVTSCTLLEQQQQQRKKIKVMKITIAFITLQSDKAI</sequence>
<reference evidence="1 2" key="1">
    <citation type="journal article" date="2018" name="J. Allergy Clin. Immunol.">
        <title>High-quality assembly of Dermatophagoides pteronyssinus genome and transcriptome reveals a wide range of novel allergens.</title>
        <authorList>
            <person name="Liu X.Y."/>
            <person name="Yang K.Y."/>
            <person name="Wang M.Q."/>
            <person name="Kwok J.S."/>
            <person name="Zeng X."/>
            <person name="Yang Z."/>
            <person name="Xiao X.J."/>
            <person name="Lau C.P."/>
            <person name="Li Y."/>
            <person name="Huang Z.M."/>
            <person name="Ba J.G."/>
            <person name="Yim A.K."/>
            <person name="Ouyang C.Y."/>
            <person name="Ngai S.M."/>
            <person name="Chan T.F."/>
            <person name="Leung E.L."/>
            <person name="Liu L."/>
            <person name="Liu Z.G."/>
            <person name="Tsui S.K."/>
        </authorList>
    </citation>
    <scope>NUCLEOTIDE SEQUENCE [LARGE SCALE GENOMIC DNA]</scope>
    <source>
        <strain evidence="1">Derp</strain>
    </source>
</reference>
<gene>
    <name evidence="1" type="ORF">DERP_005051</name>
</gene>
<comment type="caution">
    <text evidence="1">The sequence shown here is derived from an EMBL/GenBank/DDBJ whole genome shotgun (WGS) entry which is preliminary data.</text>
</comment>
<keyword evidence="2" id="KW-1185">Reference proteome</keyword>
<dbReference type="EMBL" id="NJHN03000017">
    <property type="protein sequence ID" value="KAH9425832.1"/>
    <property type="molecule type" value="Genomic_DNA"/>
</dbReference>
<dbReference type="Proteomes" id="UP000887458">
    <property type="component" value="Unassembled WGS sequence"/>
</dbReference>
<reference evidence="1 2" key="2">
    <citation type="journal article" date="2022" name="Mol. Biol. Evol.">
        <title>Comparative Genomics Reveals Insights into the Divergent Evolution of Astigmatic Mites and Household Pest Adaptations.</title>
        <authorList>
            <person name="Xiong Q."/>
            <person name="Wan A.T."/>
            <person name="Liu X."/>
            <person name="Fung C.S."/>
            <person name="Xiao X."/>
            <person name="Malainual N."/>
            <person name="Hou J."/>
            <person name="Wang L."/>
            <person name="Wang M."/>
            <person name="Yang K.Y."/>
            <person name="Cui Y."/>
            <person name="Leung E.L."/>
            <person name="Nong W."/>
            <person name="Shin S.K."/>
            <person name="Au S.W."/>
            <person name="Jeong K.Y."/>
            <person name="Chew F.T."/>
            <person name="Hui J.H."/>
            <person name="Leung T.F."/>
            <person name="Tungtrongchitr A."/>
            <person name="Zhong N."/>
            <person name="Liu Z."/>
            <person name="Tsui S.K."/>
        </authorList>
    </citation>
    <scope>NUCLEOTIDE SEQUENCE [LARGE SCALE GENOMIC DNA]</scope>
    <source>
        <strain evidence="1">Derp</strain>
    </source>
</reference>